<gene>
    <name evidence="1" type="ORF">LCGC14_2188510</name>
</gene>
<name>A0A0F8VCC1_9ZZZZ</name>
<dbReference type="EMBL" id="LAZR01070340">
    <property type="protein sequence ID" value="KKK42233.1"/>
    <property type="molecule type" value="Genomic_DNA"/>
</dbReference>
<feature type="non-terminal residue" evidence="1">
    <location>
        <position position="62"/>
    </location>
</feature>
<accession>A0A0F8VCC1</accession>
<protein>
    <submittedName>
        <fullName evidence="1">Uncharacterized protein</fullName>
    </submittedName>
</protein>
<evidence type="ECO:0000313" key="1">
    <source>
        <dbReference type="EMBL" id="KKK42233.1"/>
    </source>
</evidence>
<sequence length="62" mass="7548">MGFLKSAFSNLKKDEDFIAEEKSRRIQKILDDREKSINERNLERFEESKRQETIKKKMEQIN</sequence>
<proteinExistence type="predicted"/>
<comment type="caution">
    <text evidence="1">The sequence shown here is derived from an EMBL/GenBank/DDBJ whole genome shotgun (WGS) entry which is preliminary data.</text>
</comment>
<organism evidence="1">
    <name type="scientific">marine sediment metagenome</name>
    <dbReference type="NCBI Taxonomy" id="412755"/>
    <lineage>
        <taxon>unclassified sequences</taxon>
        <taxon>metagenomes</taxon>
        <taxon>ecological metagenomes</taxon>
    </lineage>
</organism>
<reference evidence="1" key="1">
    <citation type="journal article" date="2015" name="Nature">
        <title>Complex archaea that bridge the gap between prokaryotes and eukaryotes.</title>
        <authorList>
            <person name="Spang A."/>
            <person name="Saw J.H."/>
            <person name="Jorgensen S.L."/>
            <person name="Zaremba-Niedzwiedzka K."/>
            <person name="Martijn J."/>
            <person name="Lind A.E."/>
            <person name="van Eijk R."/>
            <person name="Schleper C."/>
            <person name="Guy L."/>
            <person name="Ettema T.J."/>
        </authorList>
    </citation>
    <scope>NUCLEOTIDE SEQUENCE</scope>
</reference>
<dbReference type="AlphaFoldDB" id="A0A0F8VCC1"/>